<dbReference type="NCBIfam" id="TIGR00099">
    <property type="entry name" value="Cof-subfamily"/>
    <property type="match status" value="1"/>
</dbReference>
<dbReference type="AlphaFoldDB" id="A0A9D1L1L3"/>
<dbReference type="SUPFAM" id="SSF56784">
    <property type="entry name" value="HAD-like"/>
    <property type="match status" value="1"/>
</dbReference>
<dbReference type="GO" id="GO:0005829">
    <property type="term" value="C:cytosol"/>
    <property type="evidence" value="ECO:0007669"/>
    <property type="project" value="TreeGrafter"/>
</dbReference>
<reference evidence="1" key="2">
    <citation type="journal article" date="2021" name="PeerJ">
        <title>Extensive microbial diversity within the chicken gut microbiome revealed by metagenomics and culture.</title>
        <authorList>
            <person name="Gilroy R."/>
            <person name="Ravi A."/>
            <person name="Getino M."/>
            <person name="Pursley I."/>
            <person name="Horton D.L."/>
            <person name="Alikhan N.F."/>
            <person name="Baker D."/>
            <person name="Gharbi K."/>
            <person name="Hall N."/>
            <person name="Watson M."/>
            <person name="Adriaenssens E.M."/>
            <person name="Foster-Nyarko E."/>
            <person name="Jarju S."/>
            <person name="Secka A."/>
            <person name="Antonio M."/>
            <person name="Oren A."/>
            <person name="Chaudhuri R.R."/>
            <person name="La Ragione R."/>
            <person name="Hildebrand F."/>
            <person name="Pallen M.J."/>
        </authorList>
    </citation>
    <scope>NUCLEOTIDE SEQUENCE</scope>
    <source>
        <strain evidence="1">CHK195-11698</strain>
    </source>
</reference>
<evidence type="ECO:0000313" key="1">
    <source>
        <dbReference type="EMBL" id="HIU14082.1"/>
    </source>
</evidence>
<proteinExistence type="predicted"/>
<dbReference type="PANTHER" id="PTHR10000">
    <property type="entry name" value="PHOSPHOSERINE PHOSPHATASE"/>
    <property type="match status" value="1"/>
</dbReference>
<dbReference type="Pfam" id="PF08282">
    <property type="entry name" value="Hydrolase_3"/>
    <property type="match status" value="1"/>
</dbReference>
<dbReference type="GO" id="GO:0000287">
    <property type="term" value="F:magnesium ion binding"/>
    <property type="evidence" value="ECO:0007669"/>
    <property type="project" value="TreeGrafter"/>
</dbReference>
<accession>A0A9D1L1L3</accession>
<organism evidence="1 2">
    <name type="scientific">Candidatus Fimiplasma intestinipullorum</name>
    <dbReference type="NCBI Taxonomy" id="2840825"/>
    <lineage>
        <taxon>Bacteria</taxon>
        <taxon>Bacillati</taxon>
        <taxon>Bacillota</taxon>
        <taxon>Clostridia</taxon>
        <taxon>Eubacteriales</taxon>
        <taxon>Candidatus Fimiplasma</taxon>
    </lineage>
</organism>
<dbReference type="InterPro" id="IPR000150">
    <property type="entry name" value="Cof"/>
</dbReference>
<dbReference type="NCBIfam" id="TIGR01484">
    <property type="entry name" value="HAD-SF-IIB"/>
    <property type="match status" value="1"/>
</dbReference>
<dbReference type="PROSITE" id="PS01229">
    <property type="entry name" value="COF_2"/>
    <property type="match status" value="1"/>
</dbReference>
<dbReference type="SFLD" id="SFLDS00003">
    <property type="entry name" value="Haloacid_Dehalogenase"/>
    <property type="match status" value="1"/>
</dbReference>
<dbReference type="InterPro" id="IPR023214">
    <property type="entry name" value="HAD_sf"/>
</dbReference>
<dbReference type="Proteomes" id="UP000824175">
    <property type="component" value="Unassembled WGS sequence"/>
</dbReference>
<dbReference type="InterPro" id="IPR036412">
    <property type="entry name" value="HAD-like_sf"/>
</dbReference>
<evidence type="ECO:0000313" key="2">
    <source>
        <dbReference type="Proteomes" id="UP000824175"/>
    </source>
</evidence>
<dbReference type="GO" id="GO:0016791">
    <property type="term" value="F:phosphatase activity"/>
    <property type="evidence" value="ECO:0007669"/>
    <property type="project" value="TreeGrafter"/>
</dbReference>
<gene>
    <name evidence="1" type="ORF">IAD15_08445</name>
</gene>
<comment type="caution">
    <text evidence="1">The sequence shown here is derived from an EMBL/GenBank/DDBJ whole genome shotgun (WGS) entry which is preliminary data.</text>
</comment>
<name>A0A9D1L1L3_9FIRM</name>
<dbReference type="Gene3D" id="3.40.50.1000">
    <property type="entry name" value="HAD superfamily/HAD-like"/>
    <property type="match status" value="1"/>
</dbReference>
<sequence>MIKACFFDIDGTLYDHATQSIPDSTKKAISQLEENGIFCGIATGRHLLEIQEGNLLEDLHFDWQVTLNGQLCYDQDHLVHALPIAPEIIPTILTIAKEEQIALIMVEEDRMASVGYNRWLEAAQAAVHTSIPPQANYQLPYPTIYQISAFGPEDKLALFQSIEGLRVTHWHDGAVDLIPANGNKTAGIRQLLADHQLSMQEVIAFGDGANDLDMLEAAAIGVAMGNGDKTLKQHADYITAPISQDGIAKALRHFTLIKERKDAYV</sequence>
<reference evidence="1" key="1">
    <citation type="submission" date="2020-10" db="EMBL/GenBank/DDBJ databases">
        <authorList>
            <person name="Gilroy R."/>
        </authorList>
    </citation>
    <scope>NUCLEOTIDE SEQUENCE</scope>
    <source>
        <strain evidence="1">CHK195-11698</strain>
    </source>
</reference>
<dbReference type="InterPro" id="IPR006379">
    <property type="entry name" value="HAD-SF_hydro_IIB"/>
</dbReference>
<protein>
    <submittedName>
        <fullName evidence="1">Cof-type HAD-IIB family hydrolase</fullName>
    </submittedName>
</protein>
<dbReference type="Gene3D" id="3.30.1240.10">
    <property type="match status" value="1"/>
</dbReference>
<dbReference type="SFLD" id="SFLDG01140">
    <property type="entry name" value="C2.B:_Phosphomannomutase_and_P"/>
    <property type="match status" value="1"/>
</dbReference>
<keyword evidence="1" id="KW-0378">Hydrolase</keyword>
<dbReference type="EMBL" id="DVMJ01000071">
    <property type="protein sequence ID" value="HIU14082.1"/>
    <property type="molecule type" value="Genomic_DNA"/>
</dbReference>
<dbReference type="PANTHER" id="PTHR10000:SF25">
    <property type="entry name" value="PHOSPHATASE YKRA-RELATED"/>
    <property type="match status" value="1"/>
</dbReference>